<reference evidence="3 4" key="1">
    <citation type="journal article" date="2017" name="Environ. Microbiol.">
        <title>Genomic and physiological analyses of 'Reinekea forsetii' reveal a versatile opportunistic lifestyle during spring algae blooms.</title>
        <authorList>
            <person name="Avci B."/>
            <person name="Hahnke R.L."/>
            <person name="Chafee M."/>
            <person name="Fischer T."/>
            <person name="Gruber-Vodicka H."/>
            <person name="Tegetmeyer H.E."/>
            <person name="Harder J."/>
            <person name="Fuchs B.M."/>
            <person name="Amann R.I."/>
            <person name="Teeling H."/>
        </authorList>
    </citation>
    <scope>NUCLEOTIDE SEQUENCE [LARGE SCALE GENOMIC DNA]</scope>
    <source>
        <strain evidence="3 4">Hel1_31_D35</strain>
    </source>
</reference>
<dbReference type="AlphaFoldDB" id="A0A2K8KR26"/>
<keyword evidence="1" id="KW-0233">DNA recombination</keyword>
<dbReference type="KEGG" id="rfo:REIFOR_01925"/>
<dbReference type="EMBL" id="CP011797">
    <property type="protein sequence ID" value="ATX77062.1"/>
    <property type="molecule type" value="Genomic_DNA"/>
</dbReference>
<dbReference type="SUPFAM" id="SSF56349">
    <property type="entry name" value="DNA breaking-rejoining enzymes"/>
    <property type="match status" value="1"/>
</dbReference>
<organism evidence="3 4">
    <name type="scientific">Reinekea forsetii</name>
    <dbReference type="NCBI Taxonomy" id="1336806"/>
    <lineage>
        <taxon>Bacteria</taxon>
        <taxon>Pseudomonadati</taxon>
        <taxon>Pseudomonadota</taxon>
        <taxon>Gammaproteobacteria</taxon>
        <taxon>Oceanospirillales</taxon>
        <taxon>Saccharospirillaceae</taxon>
        <taxon>Reinekea</taxon>
    </lineage>
</organism>
<feature type="domain" description="Integrase catalytic" evidence="2">
    <location>
        <begin position="133"/>
        <end position="262"/>
    </location>
</feature>
<dbReference type="RefSeq" id="WP_100257346.1">
    <property type="nucleotide sequence ID" value="NZ_CP011797.1"/>
</dbReference>
<dbReference type="Pfam" id="PF12835">
    <property type="entry name" value="Integrase_1"/>
    <property type="match status" value="1"/>
</dbReference>
<dbReference type="GO" id="GO:0015074">
    <property type="term" value="P:DNA integration"/>
    <property type="evidence" value="ECO:0007669"/>
    <property type="project" value="InterPro"/>
</dbReference>
<evidence type="ECO:0000313" key="3">
    <source>
        <dbReference type="EMBL" id="ATX77062.1"/>
    </source>
</evidence>
<dbReference type="Gene3D" id="1.10.443.10">
    <property type="entry name" value="Intergrase catalytic core"/>
    <property type="match status" value="1"/>
</dbReference>
<evidence type="ECO:0000259" key="2">
    <source>
        <dbReference type="Pfam" id="PF12835"/>
    </source>
</evidence>
<dbReference type="InterPro" id="IPR024456">
    <property type="entry name" value="Integrase_catalytic_putative"/>
</dbReference>
<name>A0A2K8KR26_9GAMM</name>
<dbReference type="InterPro" id="IPR011010">
    <property type="entry name" value="DNA_brk_join_enz"/>
</dbReference>
<dbReference type="InterPro" id="IPR013762">
    <property type="entry name" value="Integrase-like_cat_sf"/>
</dbReference>
<dbReference type="OrthoDB" id="5394387at2"/>
<accession>A0A2K8KR26</accession>
<dbReference type="GO" id="GO:0003677">
    <property type="term" value="F:DNA binding"/>
    <property type="evidence" value="ECO:0007669"/>
    <property type="project" value="InterPro"/>
</dbReference>
<keyword evidence="4" id="KW-1185">Reference proteome</keyword>
<dbReference type="Proteomes" id="UP000229757">
    <property type="component" value="Chromosome"/>
</dbReference>
<gene>
    <name evidence="3" type="ORF">REIFOR_01925</name>
</gene>
<dbReference type="GO" id="GO:0006310">
    <property type="term" value="P:DNA recombination"/>
    <property type="evidence" value="ECO:0007669"/>
    <property type="project" value="UniProtKB-KW"/>
</dbReference>
<proteinExistence type="predicted"/>
<sequence length="313" mass="35345">MGNVGGNRNYGYGKQLAWAGKNALADRYGQGHFSTRATHEERWNQFVHFLKDEGINDARKITPTVLNKHNQLLKELVSKGEMSVAYAQNRLSTVNVILETMRKDTVLTIKPAQIIGQRSHVRSTIPATFKTDVLKAITVKHGQNRTMLIAKLTRDLGLRFKEASLLDTRKALRQARQHGRINITQGTKGGRGKGSDRWIPVSNQCLQTLKAATLMQGKEQNLIPPERNYKKWRVHRYNQWRAMTNQTTINGFHDMRAAYACERYQAITGYPAPVITGKRQADKALDKKARTILAQELGHNRTDVVAAYIGSSK</sequence>
<protein>
    <submittedName>
        <fullName evidence="3">Integrase</fullName>
    </submittedName>
</protein>
<evidence type="ECO:0000256" key="1">
    <source>
        <dbReference type="ARBA" id="ARBA00023172"/>
    </source>
</evidence>
<evidence type="ECO:0000313" key="4">
    <source>
        <dbReference type="Proteomes" id="UP000229757"/>
    </source>
</evidence>